<dbReference type="EMBL" id="NIDE01000019">
    <property type="protein sequence ID" value="OWK35051.1"/>
    <property type="molecule type" value="Genomic_DNA"/>
</dbReference>
<evidence type="ECO:0000313" key="2">
    <source>
        <dbReference type="Proteomes" id="UP000214646"/>
    </source>
</evidence>
<comment type="caution">
    <text evidence="1">The sequence shown here is derived from an EMBL/GenBank/DDBJ whole genome shotgun (WGS) entry which is preliminary data.</text>
</comment>
<sequence length="67" mass="8157">MKARWRHGSELFYLNENSTQLLIVNPARRVEFFSIQWRKPDRLFRHTGIIRLLPSPVFLPHLYSRLH</sequence>
<organism evidence="1 2">
    <name type="scientific">Fimbriiglobus ruber</name>
    <dbReference type="NCBI Taxonomy" id="1908690"/>
    <lineage>
        <taxon>Bacteria</taxon>
        <taxon>Pseudomonadati</taxon>
        <taxon>Planctomycetota</taxon>
        <taxon>Planctomycetia</taxon>
        <taxon>Gemmatales</taxon>
        <taxon>Gemmataceae</taxon>
        <taxon>Fimbriiglobus</taxon>
    </lineage>
</organism>
<accession>A0A225D0C7</accession>
<name>A0A225D0C7_9BACT</name>
<evidence type="ECO:0000313" key="1">
    <source>
        <dbReference type="EMBL" id="OWK35051.1"/>
    </source>
</evidence>
<dbReference type="Proteomes" id="UP000214646">
    <property type="component" value="Unassembled WGS sequence"/>
</dbReference>
<proteinExistence type="predicted"/>
<keyword evidence="2" id="KW-1185">Reference proteome</keyword>
<reference evidence="2" key="1">
    <citation type="submission" date="2017-06" db="EMBL/GenBank/DDBJ databases">
        <title>Genome analysis of Fimbriiglobus ruber SP5, the first member of the order Planctomycetales with confirmed chitinolytic capability.</title>
        <authorList>
            <person name="Ravin N.V."/>
            <person name="Rakitin A.L."/>
            <person name="Ivanova A.A."/>
            <person name="Beletsky A.V."/>
            <person name="Kulichevskaya I.S."/>
            <person name="Mardanov A.V."/>
            <person name="Dedysh S.N."/>
        </authorList>
    </citation>
    <scope>NUCLEOTIDE SEQUENCE [LARGE SCALE GENOMIC DNA]</scope>
    <source>
        <strain evidence="2">SP5</strain>
    </source>
</reference>
<protein>
    <submittedName>
        <fullName evidence="1">Uncharacterized protein</fullName>
    </submittedName>
</protein>
<gene>
    <name evidence="1" type="ORF">FRUB_09893</name>
</gene>
<dbReference type="AlphaFoldDB" id="A0A225D0C7"/>